<feature type="compositionally biased region" description="Pro residues" evidence="1">
    <location>
        <begin position="8"/>
        <end position="26"/>
    </location>
</feature>
<proteinExistence type="predicted"/>
<name>A0A1C5A4S6_9ACTN</name>
<evidence type="ECO:0000313" key="3">
    <source>
        <dbReference type="EMBL" id="SCF40156.1"/>
    </source>
</evidence>
<dbReference type="EMBL" id="FMCT01000011">
    <property type="protein sequence ID" value="SCF40156.1"/>
    <property type="molecule type" value="Genomic_DNA"/>
</dbReference>
<keyword evidence="2" id="KW-1133">Transmembrane helix</keyword>
<keyword evidence="2" id="KW-0812">Transmembrane</keyword>
<organism evidence="3 4">
    <name type="scientific">Micromonospora carbonacea</name>
    <dbReference type="NCBI Taxonomy" id="47853"/>
    <lineage>
        <taxon>Bacteria</taxon>
        <taxon>Bacillati</taxon>
        <taxon>Actinomycetota</taxon>
        <taxon>Actinomycetes</taxon>
        <taxon>Micromonosporales</taxon>
        <taxon>Micromonosporaceae</taxon>
        <taxon>Micromonospora</taxon>
    </lineage>
</organism>
<feature type="transmembrane region" description="Helical" evidence="2">
    <location>
        <begin position="86"/>
        <end position="116"/>
    </location>
</feature>
<accession>A0A1C5A4S6</accession>
<keyword evidence="2" id="KW-0472">Membrane</keyword>
<gene>
    <name evidence="3" type="ORF">GA0070563_111114</name>
</gene>
<evidence type="ECO:0000256" key="2">
    <source>
        <dbReference type="SAM" id="Phobius"/>
    </source>
</evidence>
<dbReference type="RefSeq" id="WP_074476627.1">
    <property type="nucleotide sequence ID" value="NZ_FMCT01000011.1"/>
</dbReference>
<reference evidence="4" key="1">
    <citation type="submission" date="2016-06" db="EMBL/GenBank/DDBJ databases">
        <authorList>
            <person name="Varghese N."/>
            <person name="Submissions Spin"/>
        </authorList>
    </citation>
    <scope>NUCLEOTIDE SEQUENCE [LARGE SCALE GENOMIC DNA]</scope>
    <source>
        <strain evidence="4">DSM 43168</strain>
    </source>
</reference>
<keyword evidence="4" id="KW-1185">Reference proteome</keyword>
<evidence type="ECO:0000256" key="1">
    <source>
        <dbReference type="SAM" id="MobiDB-lite"/>
    </source>
</evidence>
<feature type="region of interest" description="Disordered" evidence="1">
    <location>
        <begin position="1"/>
        <end position="29"/>
    </location>
</feature>
<evidence type="ECO:0000313" key="4">
    <source>
        <dbReference type="Proteomes" id="UP000183585"/>
    </source>
</evidence>
<feature type="transmembrane region" description="Helical" evidence="2">
    <location>
        <begin position="152"/>
        <end position="176"/>
    </location>
</feature>
<sequence>MTNHAPTGPVPTAPAAHPAPTPPPPVSSATRHLCAGAYLDEEFQRASLNEVYHQRDRLVAPSYGFDLPTVLHHCLRARRLAAVRDVAILGMLLLSACVSALATTIVIGLLTLVYLFSCVWQVIRQTALELRNGQSASAGLILGQTTILRFRLLSAALIFVLVSMGMGLFATLKYAAAPYSYSDEVDPLAGLHPAVVLALLVLTLAPPVVANLVRQSQLDGFAPGRTPPAPGATSRFTEIRQQEGGNTVVFSDYRPFVGSGIVLRNWSFAQRLVRAGNPLAGPTPEAEREFPTAPFGAAELIAHLRDELGTLANQRQAEGQLPGLTVDDRIFLAGTEVAYLVPYTRPEWIPEIIRQPTAPARHFLVCQMISWRGELVTTVYVHVAVQGRSLYMDFTSTALPPCDERFRVVDQVGGTGPSAYLRAVVRGLVDAPATIGRAPLNLFWAGLDALANSSWFGSAGPPRQGYDHGARVSVRELGMAADTRHHLQTQEVDKHQQIIERRLLAAVLDFLEDRGVDTSEYRQRAATLLNAGAVVTGGSLTVQGNVTSTQTNKTHLGTGAGR</sequence>
<dbReference type="Proteomes" id="UP000183585">
    <property type="component" value="Unassembled WGS sequence"/>
</dbReference>
<protein>
    <submittedName>
        <fullName evidence="3">Uncharacterized protein</fullName>
    </submittedName>
</protein>
<feature type="transmembrane region" description="Helical" evidence="2">
    <location>
        <begin position="188"/>
        <end position="209"/>
    </location>
</feature>
<dbReference type="AlphaFoldDB" id="A0A1C5A4S6"/>